<dbReference type="EMBL" id="JBBWYZ010000011">
    <property type="protein sequence ID" value="MEK9512800.1"/>
    <property type="molecule type" value="Genomic_DNA"/>
</dbReference>
<comment type="caution">
    <text evidence="1">The sequence shown here is derived from an EMBL/GenBank/DDBJ whole genome shotgun (WGS) entry which is preliminary data.</text>
</comment>
<sequence length="76" mass="8267">MSLLTTGRRLWRSLACRDNYSPGRWGSYGLSTPQCQNPAACANTLGAIFASTSPLMFAEAIAFPWEANPGDNWPMA</sequence>
<dbReference type="RefSeq" id="WP_315662044.1">
    <property type="nucleotide sequence ID" value="NZ_JBBWYZ010000011.1"/>
</dbReference>
<protein>
    <submittedName>
        <fullName evidence="1">Uncharacterized protein</fullName>
    </submittedName>
</protein>
<accession>A0ABU9EQ82</accession>
<gene>
    <name evidence="1" type="ORF">AAEJ74_14285</name>
</gene>
<evidence type="ECO:0000313" key="2">
    <source>
        <dbReference type="Proteomes" id="UP001387447"/>
    </source>
</evidence>
<proteinExistence type="predicted"/>
<organism evidence="1 2">
    <name type="scientific">Limnospira fusiformis PMC 851.14</name>
    <dbReference type="NCBI Taxonomy" id="2219512"/>
    <lineage>
        <taxon>Bacteria</taxon>
        <taxon>Bacillati</taxon>
        <taxon>Cyanobacteriota</taxon>
        <taxon>Cyanophyceae</taxon>
        <taxon>Oscillatoriophycideae</taxon>
        <taxon>Oscillatoriales</taxon>
        <taxon>Sirenicapillariaceae</taxon>
        <taxon>Limnospira</taxon>
    </lineage>
</organism>
<keyword evidence="2" id="KW-1185">Reference proteome</keyword>
<evidence type="ECO:0000313" key="1">
    <source>
        <dbReference type="EMBL" id="MEK9512800.1"/>
    </source>
</evidence>
<name>A0ABU9EQ82_LIMFS</name>
<reference evidence="1 2" key="1">
    <citation type="journal article" date="2024" name="Front. Microbiol.">
        <title>Transcriptomic insights into the dominance of two phototrophs throughout the water column of a tropical hypersaline-alkaline crater lake (Dziani Dzaha, Mayotte).</title>
        <authorList>
            <person name="Duperron S."/>
            <person name="Halary S."/>
            <person name="Bouly J.-P."/>
            <person name="Roussel T."/>
            <person name="Hugoni M."/>
            <person name="Bruto M."/>
            <person name="Oger P."/>
            <person name="Duval C."/>
            <person name="Woo A."/>
            <person name="Jezequiel D."/>
            <person name="Ader M."/>
            <person name="Leboulanger C."/>
            <person name="Agogue H."/>
            <person name="Grossi V."/>
            <person name="Trousselier M."/>
            <person name="Bernard C."/>
        </authorList>
    </citation>
    <scope>NUCLEOTIDE SEQUENCE [LARGE SCALE GENOMIC DNA]</scope>
    <source>
        <strain evidence="1 2">PMC 851.14</strain>
    </source>
</reference>
<dbReference type="Proteomes" id="UP001387447">
    <property type="component" value="Unassembled WGS sequence"/>
</dbReference>